<name>A0ABW8UFS0_9LACO</name>
<comment type="caution">
    <text evidence="1">The sequence shown here is derived from an EMBL/GenBank/DDBJ whole genome shotgun (WGS) entry which is preliminary data.</text>
</comment>
<dbReference type="PIRSF" id="PIRSF017292">
    <property type="entry name" value="UCP017292_Znf_CHY"/>
    <property type="match status" value="1"/>
</dbReference>
<organism evidence="1 2">
    <name type="scientific">Loigolactobacillus zhaoyuanensis</name>
    <dbReference type="NCBI Taxonomy" id="2486017"/>
    <lineage>
        <taxon>Bacteria</taxon>
        <taxon>Bacillati</taxon>
        <taxon>Bacillota</taxon>
        <taxon>Bacilli</taxon>
        <taxon>Lactobacillales</taxon>
        <taxon>Lactobacillaceae</taxon>
        <taxon>Loigolactobacillus</taxon>
    </lineage>
</organism>
<dbReference type="EMBL" id="JBGQPK010000065">
    <property type="protein sequence ID" value="MFL2030165.1"/>
    <property type="molecule type" value="Genomic_DNA"/>
</dbReference>
<evidence type="ECO:0000313" key="2">
    <source>
        <dbReference type="Proteomes" id="UP001625389"/>
    </source>
</evidence>
<accession>A0ABW8UFS0</accession>
<evidence type="ECO:0000313" key="1">
    <source>
        <dbReference type="EMBL" id="MFL2030165.1"/>
    </source>
</evidence>
<gene>
    <name evidence="1" type="ORF">ACEN34_11150</name>
</gene>
<dbReference type="InterPro" id="IPR037274">
    <property type="entry name" value="Znf_CHY_sf"/>
</dbReference>
<dbReference type="InterPro" id="IPR016694">
    <property type="entry name" value="UCP017292"/>
</dbReference>
<protein>
    <submittedName>
        <fullName evidence="1">CHY zinc finger protein</fullName>
    </submittedName>
</protein>
<proteinExistence type="predicted"/>
<sequence>MSVSIYGLKLDADGRCQHYHGPTDIIANKCARCQQYFACYQCHDALQQHEFVPISLPTDEYVVCCGHCRHELTWSQYQTGACPFCQRAFNPKCTLHHAIYFTSSK</sequence>
<reference evidence="1 2" key="1">
    <citation type="submission" date="2024-08" db="EMBL/GenBank/DDBJ databases">
        <authorList>
            <person name="Arias E."/>
        </authorList>
    </citation>
    <scope>NUCLEOTIDE SEQUENCE [LARGE SCALE GENOMIC DNA]</scope>
    <source>
        <strain evidence="1 2">FAM 25317</strain>
    </source>
</reference>
<dbReference type="RefSeq" id="WP_125550644.1">
    <property type="nucleotide sequence ID" value="NZ_JBGQPK010000065.1"/>
</dbReference>
<dbReference type="Proteomes" id="UP001625389">
    <property type="component" value="Unassembled WGS sequence"/>
</dbReference>
<keyword evidence="2" id="KW-1185">Reference proteome</keyword>
<dbReference type="SUPFAM" id="SSF161219">
    <property type="entry name" value="CHY zinc finger-like"/>
    <property type="match status" value="1"/>
</dbReference>